<reference evidence="2 3" key="1">
    <citation type="submission" date="2015-07" db="EMBL/GenBank/DDBJ databases">
        <authorList>
            <person name="Noorani M."/>
        </authorList>
    </citation>
    <scope>NUCLEOTIDE SEQUENCE [LARGE SCALE GENOMIC DNA]</scope>
    <source>
        <strain evidence="2 3">CECT 7802</strain>
    </source>
</reference>
<keyword evidence="3" id="KW-1185">Reference proteome</keyword>
<sequence length="159" mass="17959">MAIRCGALATAATRALYEGRMAECHVTATDRYDRALATCHVGGVDVNADLVRRGLARVYRDNRTYLNEQRDAKRNARGLWAYDMMDPAAWRAQRRAVRNTDDASAGPCSIKGNISDNGRIYHLPGDRYYARTRIAERSGERWFCSEADARAAGWRRTRS</sequence>
<gene>
    <name evidence="2" type="ORF">JDO7802_03378</name>
</gene>
<organism evidence="2 3">
    <name type="scientific">Jannaschia donghaensis</name>
    <dbReference type="NCBI Taxonomy" id="420998"/>
    <lineage>
        <taxon>Bacteria</taxon>
        <taxon>Pseudomonadati</taxon>
        <taxon>Pseudomonadota</taxon>
        <taxon>Alphaproteobacteria</taxon>
        <taxon>Rhodobacterales</taxon>
        <taxon>Roseobacteraceae</taxon>
        <taxon>Jannaschia</taxon>
    </lineage>
</organism>
<dbReference type="AlphaFoldDB" id="A0A0M6YNA9"/>
<accession>A0A0M6YNA9</accession>
<protein>
    <recommendedName>
        <fullName evidence="1">TNase-like domain-containing protein</fullName>
    </recommendedName>
</protein>
<proteinExistence type="predicted"/>
<dbReference type="InterPro" id="IPR035437">
    <property type="entry name" value="SNase_OB-fold_sf"/>
</dbReference>
<name>A0A0M6YNA9_9RHOB</name>
<dbReference type="Gene3D" id="2.40.50.90">
    <property type="match status" value="1"/>
</dbReference>
<dbReference type="Proteomes" id="UP000049222">
    <property type="component" value="Unassembled WGS sequence"/>
</dbReference>
<dbReference type="InterPro" id="IPR016071">
    <property type="entry name" value="Staphylococal_nuclease_OB-fold"/>
</dbReference>
<dbReference type="PANTHER" id="PTHR12302:SF26">
    <property type="entry name" value="BLR1266 PROTEIN"/>
    <property type="match status" value="1"/>
</dbReference>
<evidence type="ECO:0000313" key="3">
    <source>
        <dbReference type="Proteomes" id="UP000049222"/>
    </source>
</evidence>
<evidence type="ECO:0000313" key="2">
    <source>
        <dbReference type="EMBL" id="CTQ51339.1"/>
    </source>
</evidence>
<dbReference type="SUPFAM" id="SSF50199">
    <property type="entry name" value="Staphylococcal nuclease"/>
    <property type="match status" value="1"/>
</dbReference>
<dbReference type="PANTHER" id="PTHR12302">
    <property type="entry name" value="EBNA2 BINDING PROTEIN P100"/>
    <property type="match status" value="1"/>
</dbReference>
<dbReference type="OrthoDB" id="9805504at2"/>
<dbReference type="STRING" id="420998.JDO7802_03378"/>
<dbReference type="EMBL" id="CXSU01000012">
    <property type="protein sequence ID" value="CTQ51339.1"/>
    <property type="molecule type" value="Genomic_DNA"/>
</dbReference>
<dbReference type="Pfam" id="PF00565">
    <property type="entry name" value="SNase"/>
    <property type="match status" value="1"/>
</dbReference>
<feature type="domain" description="TNase-like" evidence="1">
    <location>
        <begin position="6"/>
        <end position="81"/>
    </location>
</feature>
<evidence type="ECO:0000259" key="1">
    <source>
        <dbReference type="Pfam" id="PF00565"/>
    </source>
</evidence>